<proteinExistence type="predicted"/>
<reference evidence="1" key="1">
    <citation type="submission" date="2014-05" db="EMBL/GenBank/DDBJ databases">
        <authorList>
            <person name="Chronopoulou M."/>
        </authorList>
    </citation>
    <scope>NUCLEOTIDE SEQUENCE</scope>
    <source>
        <tissue evidence="1">Whole organism</tissue>
    </source>
</reference>
<protein>
    <submittedName>
        <fullName evidence="1">Uncharacterized protein</fullName>
    </submittedName>
</protein>
<dbReference type="EMBL" id="HACA01022162">
    <property type="protein sequence ID" value="CDW39523.1"/>
    <property type="molecule type" value="Transcribed_RNA"/>
</dbReference>
<sequence>MEDETSDNFLFDCTTLKPLYIEIGSILNENFNFYRPKRDDYIAFTLEKKKICLKPSSPRTKKFYTQREALQLQIYLVFYRW</sequence>
<evidence type="ECO:0000313" key="1">
    <source>
        <dbReference type="EMBL" id="CDW39523.1"/>
    </source>
</evidence>
<organism evidence="1">
    <name type="scientific">Lepeophtheirus salmonis</name>
    <name type="common">Salmon louse</name>
    <name type="synonym">Caligus salmonis</name>
    <dbReference type="NCBI Taxonomy" id="72036"/>
    <lineage>
        <taxon>Eukaryota</taxon>
        <taxon>Metazoa</taxon>
        <taxon>Ecdysozoa</taxon>
        <taxon>Arthropoda</taxon>
        <taxon>Crustacea</taxon>
        <taxon>Multicrustacea</taxon>
        <taxon>Hexanauplia</taxon>
        <taxon>Copepoda</taxon>
        <taxon>Siphonostomatoida</taxon>
        <taxon>Caligidae</taxon>
        <taxon>Lepeophtheirus</taxon>
    </lineage>
</organism>
<name>A0A0K2UML9_LEPSM</name>
<dbReference type="AlphaFoldDB" id="A0A0K2UML9"/>
<accession>A0A0K2UML9</accession>